<comment type="caution">
    <text evidence="2">The sequence shown here is derived from an EMBL/GenBank/DDBJ whole genome shotgun (WGS) entry which is preliminary data.</text>
</comment>
<dbReference type="Proteomes" id="UP000292580">
    <property type="component" value="Unassembled WGS sequence"/>
</dbReference>
<dbReference type="GO" id="GO:0070819">
    <property type="term" value="F:menaquinone-dependent protoporphyrinogen oxidase activity"/>
    <property type="evidence" value="ECO:0007669"/>
    <property type="project" value="TreeGrafter"/>
</dbReference>
<dbReference type="InterPro" id="IPR052200">
    <property type="entry name" value="Protoporphyrinogen_IX_DH"/>
</dbReference>
<evidence type="ECO:0000259" key="1">
    <source>
        <dbReference type="PROSITE" id="PS50902"/>
    </source>
</evidence>
<dbReference type="GO" id="GO:0010181">
    <property type="term" value="F:FMN binding"/>
    <property type="evidence" value="ECO:0007669"/>
    <property type="project" value="InterPro"/>
</dbReference>
<evidence type="ECO:0000313" key="3">
    <source>
        <dbReference type="Proteomes" id="UP000292580"/>
    </source>
</evidence>
<dbReference type="Pfam" id="PF12724">
    <property type="entry name" value="Flavodoxin_5"/>
    <property type="match status" value="1"/>
</dbReference>
<sequence>MKPEGRGGPMERTCVIYESTYGSTEEVAGAIAMVLGPARTVRTTEFTAAMREFDRFVIGTPIYNGDLSPLIREFVRANAGWLTHKPVAFFCTALNPARGRDYLKEVRELVDPEAPLVAFGGRLRVDRLSRDDRTALSLYARKTGWDLSDRDLIDMNAVTAFALALRERGEREGQMGEGEIRERVRTYLATHRTCVICTAHNNRVRATPVDYLFADDESTIFSEGGEKFVHLLCNPVVGLAVYDDHTGREDVSGLQVTGTARILRPGEPGHEEALRVRGITAGDLDIDLNVIRVHPERAELLNAAFKKEGYGFRQVCRFAPDQPSPHG</sequence>
<name>A0A483CUV8_9EURY</name>
<reference evidence="2 3" key="1">
    <citation type="submission" date="2017-11" db="EMBL/GenBank/DDBJ databases">
        <title>Isolation and Characterization of Methanofollis Species from Methane Seep Offshore SW Taiwan.</title>
        <authorList>
            <person name="Teng N.-H."/>
            <person name="Lai M.-C."/>
            <person name="Chen S.-C."/>
        </authorList>
    </citation>
    <scope>NUCLEOTIDE SEQUENCE [LARGE SCALE GENOMIC DNA]</scope>
    <source>
        <strain evidence="2 3">FWC-SCC2</strain>
    </source>
</reference>
<feature type="domain" description="Flavodoxin-like" evidence="1">
    <location>
        <begin position="13"/>
        <end position="144"/>
    </location>
</feature>
<dbReference type="InterPro" id="IPR026816">
    <property type="entry name" value="Flavodoxin_dom"/>
</dbReference>
<dbReference type="GO" id="GO:0009055">
    <property type="term" value="F:electron transfer activity"/>
    <property type="evidence" value="ECO:0007669"/>
    <property type="project" value="InterPro"/>
</dbReference>
<dbReference type="SUPFAM" id="SSF50475">
    <property type="entry name" value="FMN-binding split barrel"/>
    <property type="match status" value="1"/>
</dbReference>
<dbReference type="Gene3D" id="2.30.110.10">
    <property type="entry name" value="Electron Transport, Fmn-binding Protein, Chain A"/>
    <property type="match status" value="1"/>
</dbReference>
<proteinExistence type="predicted"/>
<dbReference type="PANTHER" id="PTHR38030">
    <property type="entry name" value="PROTOPORPHYRINOGEN IX DEHYDROGENASE [MENAQUINONE]"/>
    <property type="match status" value="1"/>
</dbReference>
<dbReference type="EMBL" id="PGCL01000001">
    <property type="protein sequence ID" value="TAJ45241.1"/>
    <property type="molecule type" value="Genomic_DNA"/>
</dbReference>
<dbReference type="SUPFAM" id="SSF52218">
    <property type="entry name" value="Flavoproteins"/>
    <property type="match status" value="1"/>
</dbReference>
<dbReference type="AlphaFoldDB" id="A0A483CUV8"/>
<dbReference type="PROSITE" id="PS00201">
    <property type="entry name" value="FLAVODOXIN"/>
    <property type="match status" value="1"/>
</dbReference>
<protein>
    <recommendedName>
        <fullName evidence="1">Flavodoxin-like domain-containing protein</fullName>
    </recommendedName>
</protein>
<dbReference type="PROSITE" id="PS50902">
    <property type="entry name" value="FLAVODOXIN_LIKE"/>
    <property type="match status" value="1"/>
</dbReference>
<accession>A0A483CUV8</accession>
<dbReference type="InterPro" id="IPR008254">
    <property type="entry name" value="Flavodoxin/NO_synth"/>
</dbReference>
<organism evidence="2 3">
    <name type="scientific">Methanofollis fontis</name>
    <dbReference type="NCBI Taxonomy" id="2052832"/>
    <lineage>
        <taxon>Archaea</taxon>
        <taxon>Methanobacteriati</taxon>
        <taxon>Methanobacteriota</taxon>
        <taxon>Stenosarchaea group</taxon>
        <taxon>Methanomicrobia</taxon>
        <taxon>Methanomicrobiales</taxon>
        <taxon>Methanomicrobiaceae</taxon>
        <taxon>Methanofollis</taxon>
    </lineage>
</organism>
<keyword evidence="3" id="KW-1185">Reference proteome</keyword>
<dbReference type="InterPro" id="IPR029039">
    <property type="entry name" value="Flavoprotein-like_sf"/>
</dbReference>
<dbReference type="InterPro" id="IPR012349">
    <property type="entry name" value="Split_barrel_FMN-bd"/>
</dbReference>
<gene>
    <name evidence="2" type="ORF">CUJ86_00360</name>
</gene>
<dbReference type="InterPro" id="IPR011576">
    <property type="entry name" value="Pyridox_Oxase_N"/>
</dbReference>
<dbReference type="PANTHER" id="PTHR38030:SF2">
    <property type="entry name" value="PROTOPORPHYRINOGEN IX DEHYDROGENASE [QUINONE]"/>
    <property type="match status" value="1"/>
</dbReference>
<dbReference type="GO" id="GO:0006783">
    <property type="term" value="P:heme biosynthetic process"/>
    <property type="evidence" value="ECO:0007669"/>
    <property type="project" value="TreeGrafter"/>
</dbReference>
<dbReference type="Pfam" id="PF01243">
    <property type="entry name" value="PNPOx_N"/>
    <property type="match status" value="1"/>
</dbReference>
<dbReference type="Gene3D" id="3.40.50.360">
    <property type="match status" value="1"/>
</dbReference>
<dbReference type="InterPro" id="IPR001226">
    <property type="entry name" value="Flavodoxin_CS"/>
</dbReference>
<evidence type="ECO:0000313" key="2">
    <source>
        <dbReference type="EMBL" id="TAJ45241.1"/>
    </source>
</evidence>